<protein>
    <recommendedName>
        <fullName evidence="3">DUF1036 domain-containing protein</fullName>
    </recommendedName>
</protein>
<evidence type="ECO:0008006" key="3">
    <source>
        <dbReference type="Google" id="ProtNLM"/>
    </source>
</evidence>
<proteinExistence type="predicted"/>
<keyword evidence="2" id="KW-1185">Reference proteome</keyword>
<reference evidence="1 2" key="1">
    <citation type="submission" date="2023-07" db="EMBL/GenBank/DDBJ databases">
        <title>Genomic Encyclopedia of Type Strains, Phase IV (KMG-IV): sequencing the most valuable type-strain genomes for metagenomic binning, comparative biology and taxonomic classification.</title>
        <authorList>
            <person name="Goeker M."/>
        </authorList>
    </citation>
    <scope>NUCLEOTIDE SEQUENCE [LARGE SCALE GENOMIC DNA]</scope>
    <source>
        <strain evidence="1 2">DSM 14914</strain>
    </source>
</reference>
<evidence type="ECO:0000313" key="2">
    <source>
        <dbReference type="Proteomes" id="UP001242811"/>
    </source>
</evidence>
<comment type="caution">
    <text evidence="1">The sequence shown here is derived from an EMBL/GenBank/DDBJ whole genome shotgun (WGS) entry which is preliminary data.</text>
</comment>
<sequence>MRKEVTTMGLNFRNSTNAAIFVVYAYPDFSCSPVNYSKAGWFRVNPGQTIQVWSGFAGGNTFFYYGEDNFGRKWRGSYFTQVPENAFNWCWDTGCTTCRSVGLRRITVGPFVLNYTINFITSSSQRQPASSILRMTLPSKATQEKNISRRVPATPKRLKQGKALLQKRIAHKKRTKNR</sequence>
<gene>
    <name evidence="1" type="ORF">QOZ95_000539</name>
</gene>
<evidence type="ECO:0000313" key="1">
    <source>
        <dbReference type="EMBL" id="MDQ0492392.1"/>
    </source>
</evidence>
<name>A0ABU0KSI2_9BACL</name>
<dbReference type="EMBL" id="JAUSWA010000002">
    <property type="protein sequence ID" value="MDQ0492392.1"/>
    <property type="molecule type" value="Genomic_DNA"/>
</dbReference>
<accession>A0ABU0KSI2</accession>
<organism evidence="1 2">
    <name type="scientific">Paenibacillus brasilensis</name>
    <dbReference type="NCBI Taxonomy" id="128574"/>
    <lineage>
        <taxon>Bacteria</taxon>
        <taxon>Bacillati</taxon>
        <taxon>Bacillota</taxon>
        <taxon>Bacilli</taxon>
        <taxon>Bacillales</taxon>
        <taxon>Paenibacillaceae</taxon>
        <taxon>Paenibacillus</taxon>
    </lineage>
</organism>
<dbReference type="Proteomes" id="UP001242811">
    <property type="component" value="Unassembled WGS sequence"/>
</dbReference>